<evidence type="ECO:0000313" key="6">
    <source>
        <dbReference type="EMBL" id="BBL89051.1"/>
    </source>
</evidence>
<dbReference type="Proteomes" id="UP000315115">
    <property type="component" value="Chromosome 1"/>
</dbReference>
<dbReference type="GO" id="GO:0000155">
    <property type="term" value="F:phosphorelay sensor kinase activity"/>
    <property type="evidence" value="ECO:0007669"/>
    <property type="project" value="InterPro"/>
</dbReference>
<dbReference type="SUPFAM" id="SSF52172">
    <property type="entry name" value="CheY-like"/>
    <property type="match status" value="1"/>
</dbReference>
<dbReference type="PANTHER" id="PTHR45339:SF1">
    <property type="entry name" value="HYBRID SIGNAL TRANSDUCTION HISTIDINE KINASE J"/>
    <property type="match status" value="1"/>
</dbReference>
<dbReference type="PROSITE" id="PS50110">
    <property type="entry name" value="RESPONSE_REGULATORY"/>
    <property type="match status" value="1"/>
</dbReference>
<dbReference type="InterPro" id="IPR005467">
    <property type="entry name" value="His_kinase_dom"/>
</dbReference>
<dbReference type="InterPro" id="IPR011006">
    <property type="entry name" value="CheY-like_superfamily"/>
</dbReference>
<keyword evidence="5" id="KW-0902">Two-component regulatory system</keyword>
<dbReference type="InterPro" id="IPR001789">
    <property type="entry name" value="Sig_transdc_resp-reg_receiver"/>
</dbReference>
<dbReference type="InterPro" id="IPR036890">
    <property type="entry name" value="HATPase_C_sf"/>
</dbReference>
<evidence type="ECO:0000256" key="2">
    <source>
        <dbReference type="ARBA" id="ARBA00012438"/>
    </source>
</evidence>
<dbReference type="SMART" id="SM00387">
    <property type="entry name" value="HATPase_c"/>
    <property type="match status" value="1"/>
</dbReference>
<dbReference type="CDD" id="cd17546">
    <property type="entry name" value="REC_hyHK_CKI1_RcsC-like"/>
    <property type="match status" value="1"/>
</dbReference>
<dbReference type="SMART" id="SM00448">
    <property type="entry name" value="REC"/>
    <property type="match status" value="1"/>
</dbReference>
<dbReference type="Pfam" id="PF00072">
    <property type="entry name" value="Response_reg"/>
    <property type="match status" value="1"/>
</dbReference>
<dbReference type="Pfam" id="PF00512">
    <property type="entry name" value="HisKA"/>
    <property type="match status" value="1"/>
</dbReference>
<organism evidence="6 7">
    <name type="scientific">Vibrio rotiferianus</name>
    <dbReference type="NCBI Taxonomy" id="190895"/>
    <lineage>
        <taxon>Bacteria</taxon>
        <taxon>Pseudomonadati</taxon>
        <taxon>Pseudomonadota</taxon>
        <taxon>Gammaproteobacteria</taxon>
        <taxon>Vibrionales</taxon>
        <taxon>Vibrionaceae</taxon>
        <taxon>Vibrio</taxon>
    </lineage>
</organism>
<evidence type="ECO:0000313" key="7">
    <source>
        <dbReference type="Proteomes" id="UP000315115"/>
    </source>
</evidence>
<dbReference type="Gene3D" id="1.10.287.130">
    <property type="match status" value="1"/>
</dbReference>
<accession>A0A510I6F7</accession>
<dbReference type="Pfam" id="PF02518">
    <property type="entry name" value="HATPase_c"/>
    <property type="match status" value="1"/>
</dbReference>
<evidence type="ECO:0000256" key="5">
    <source>
        <dbReference type="ARBA" id="ARBA00023012"/>
    </source>
</evidence>
<dbReference type="PRINTS" id="PR00344">
    <property type="entry name" value="BCTRLSENSOR"/>
</dbReference>
<dbReference type="SMART" id="SM00388">
    <property type="entry name" value="HisKA"/>
    <property type="match status" value="1"/>
</dbReference>
<dbReference type="InterPro" id="IPR036097">
    <property type="entry name" value="HisK_dim/P_sf"/>
</dbReference>
<name>A0A510I6F7_9VIBR</name>
<sequence>MTNHSPIERKLKREIASRKAAEQLLEQKSLELYESNQRLSIALKKLEMKSEKDLRKFEFEEQIDATLIKFGRSFLSSVFDETLVASFLEQLTASSVVRGAFLILDDVHFSSLKRHQFGHLTLLANTVKPTHPVWNGEFLNLPVILHNQVLGELVFDIALEQMDKAFISKQMALVSDLVHGVISRHLSMEREIASRKRAEESERATKEFVAMINHELRTPLNGVLGSAELLGRTELETEQHQYLTNLMQSGELLRVIINDLLDFSKMNAGMMEIIRKDFAWPELESSLMGVFAAKAAEKRIHFSIDKKLGIPNYLNGDAERITQILVNLVGNAIKFTKLGGVVLRVEWLDGHLCFDVEDTGIGIPLDAQATLFDPFVQVDRSSKRNFEGSGLGLAITKNLVELMDGEISFVSKEKQGTIFKVSIPLALGKEQTLMSVGGVSAKKGIRLANRHVLVVDDIRMNQVIVTQMLKKLDVVPDLRNNGMEALAAVDEKDYELIFMDCRMPEMDGYEATMFLRQRGYKKPIIALTAGTTLEERQKCIKSGMNDILTKPYTAADIEQVMCKWLEE</sequence>
<dbReference type="SUPFAM" id="SSF55874">
    <property type="entry name" value="ATPase domain of HSP90 chaperone/DNA topoisomerase II/histidine kinase"/>
    <property type="match status" value="1"/>
</dbReference>
<gene>
    <name evidence="6" type="ORF">VroAM7_17040</name>
</gene>
<keyword evidence="6" id="KW-0418">Kinase</keyword>
<dbReference type="AlphaFoldDB" id="A0A510I6F7"/>
<dbReference type="GO" id="GO:0016787">
    <property type="term" value="F:hydrolase activity"/>
    <property type="evidence" value="ECO:0007669"/>
    <property type="project" value="UniProtKB-KW"/>
</dbReference>
<evidence type="ECO:0000256" key="3">
    <source>
        <dbReference type="ARBA" id="ARBA00022553"/>
    </source>
</evidence>
<dbReference type="EMBL" id="AP019798">
    <property type="protein sequence ID" value="BBL89051.1"/>
    <property type="molecule type" value="Genomic_DNA"/>
</dbReference>
<dbReference type="CDD" id="cd00082">
    <property type="entry name" value="HisKA"/>
    <property type="match status" value="1"/>
</dbReference>
<keyword evidence="6" id="KW-0808">Transferase</keyword>
<protein>
    <recommendedName>
        <fullName evidence="2">histidine kinase</fullName>
        <ecNumber evidence="2">2.7.13.3</ecNumber>
    </recommendedName>
</protein>
<reference evidence="7" key="1">
    <citation type="submission" date="2019-07" db="EMBL/GenBank/DDBJ databases">
        <title>Complete Genome Sequences of Vibrion rotiferianus strain AM7.</title>
        <authorList>
            <person name="Miyazaki K."/>
            <person name="Wiseschart A."/>
            <person name="Pootanakit K."/>
            <person name="Ishimori K."/>
            <person name="Kitahara K."/>
        </authorList>
    </citation>
    <scope>NUCLEOTIDE SEQUENCE [LARGE SCALE GENOMIC DNA]</scope>
    <source>
        <strain evidence="7">AM7</strain>
    </source>
</reference>
<dbReference type="PROSITE" id="PS50109">
    <property type="entry name" value="HIS_KIN"/>
    <property type="match status" value="1"/>
</dbReference>
<comment type="catalytic activity">
    <reaction evidence="1">
        <text>ATP + protein L-histidine = ADP + protein N-phospho-L-histidine.</text>
        <dbReference type="EC" id="2.7.13.3"/>
    </reaction>
</comment>
<keyword evidence="4" id="KW-0378">Hydrolase</keyword>
<keyword evidence="3" id="KW-0597">Phosphoprotein</keyword>
<dbReference type="InterPro" id="IPR004358">
    <property type="entry name" value="Sig_transdc_His_kin-like_C"/>
</dbReference>
<dbReference type="SUPFAM" id="SSF47384">
    <property type="entry name" value="Homodimeric domain of signal transducing histidine kinase"/>
    <property type="match status" value="1"/>
</dbReference>
<dbReference type="FunFam" id="3.30.565.10:FF:000010">
    <property type="entry name" value="Sensor histidine kinase RcsC"/>
    <property type="match status" value="1"/>
</dbReference>
<dbReference type="Gene3D" id="3.30.565.10">
    <property type="entry name" value="Histidine kinase-like ATPase, C-terminal domain"/>
    <property type="match status" value="1"/>
</dbReference>
<dbReference type="RefSeq" id="WP_138941553.1">
    <property type="nucleotide sequence ID" value="NZ_AP019798.1"/>
</dbReference>
<dbReference type="InterPro" id="IPR003661">
    <property type="entry name" value="HisK_dim/P_dom"/>
</dbReference>
<dbReference type="InterPro" id="IPR003594">
    <property type="entry name" value="HATPase_dom"/>
</dbReference>
<proteinExistence type="predicted"/>
<dbReference type="CDD" id="cd16922">
    <property type="entry name" value="HATPase_EvgS-ArcB-TorS-like"/>
    <property type="match status" value="1"/>
</dbReference>
<evidence type="ECO:0000256" key="4">
    <source>
        <dbReference type="ARBA" id="ARBA00022801"/>
    </source>
</evidence>
<dbReference type="Gene3D" id="3.40.50.2300">
    <property type="match status" value="1"/>
</dbReference>
<dbReference type="PANTHER" id="PTHR45339">
    <property type="entry name" value="HYBRID SIGNAL TRANSDUCTION HISTIDINE KINASE J"/>
    <property type="match status" value="1"/>
</dbReference>
<evidence type="ECO:0000256" key="1">
    <source>
        <dbReference type="ARBA" id="ARBA00000085"/>
    </source>
</evidence>
<dbReference type="EC" id="2.7.13.3" evidence="2"/>